<accession>A0A6H2A5T1</accession>
<reference evidence="1" key="1">
    <citation type="submission" date="2020-03" db="EMBL/GenBank/DDBJ databases">
        <title>The deep terrestrial virosphere.</title>
        <authorList>
            <person name="Holmfeldt K."/>
            <person name="Nilsson E."/>
            <person name="Simone D."/>
            <person name="Lopez-Fernandez M."/>
            <person name="Wu X."/>
            <person name="de Brujin I."/>
            <person name="Lundin D."/>
            <person name="Andersson A."/>
            <person name="Bertilsson S."/>
            <person name="Dopson M."/>
        </authorList>
    </citation>
    <scope>NUCLEOTIDE SEQUENCE</scope>
    <source>
        <strain evidence="1">TM448A07631</strain>
        <strain evidence="2">TM448B07355</strain>
    </source>
</reference>
<dbReference type="EMBL" id="MT144574">
    <property type="protein sequence ID" value="QJA55174.1"/>
    <property type="molecule type" value="Genomic_DNA"/>
</dbReference>
<dbReference type="AlphaFoldDB" id="A0A6H2A5T1"/>
<evidence type="ECO:0000313" key="1">
    <source>
        <dbReference type="EMBL" id="QJA55174.1"/>
    </source>
</evidence>
<organism evidence="1">
    <name type="scientific">viral metagenome</name>
    <dbReference type="NCBI Taxonomy" id="1070528"/>
    <lineage>
        <taxon>unclassified sequences</taxon>
        <taxon>metagenomes</taxon>
        <taxon>organismal metagenomes</taxon>
    </lineage>
</organism>
<sequence length="76" mass="9026">MKKEMTQKEKKITGFCRCAECGRPERKAFAWYKLDTYAKNLAICEICFNKDTINPKQYENNQPTTKIQKRTYKPVL</sequence>
<protein>
    <submittedName>
        <fullName evidence="1">Uncharacterized protein</fullName>
    </submittedName>
</protein>
<proteinExistence type="predicted"/>
<dbReference type="EMBL" id="MT145167">
    <property type="protein sequence ID" value="QJI04300.1"/>
    <property type="molecule type" value="Genomic_DNA"/>
</dbReference>
<evidence type="ECO:0000313" key="2">
    <source>
        <dbReference type="EMBL" id="QJI04300.1"/>
    </source>
</evidence>
<gene>
    <name evidence="1" type="ORF">TM448A07631_0007</name>
    <name evidence="2" type="ORF">TM448B07355_0005</name>
</gene>
<name>A0A6H2A5T1_9ZZZZ</name>